<dbReference type="PANTHER" id="PTHR46333">
    <property type="entry name" value="CYTOKINESIS PROTEIN 3"/>
    <property type="match status" value="1"/>
</dbReference>
<dbReference type="InterPro" id="IPR056564">
    <property type="entry name" value="Ig-like_KY"/>
</dbReference>
<accession>A0AA88XWR3</accession>
<proteinExistence type="predicted"/>
<dbReference type="PANTHER" id="PTHR46333:SF2">
    <property type="entry name" value="CYTOKINESIS PROTEIN 3"/>
    <property type="match status" value="1"/>
</dbReference>
<dbReference type="Gene3D" id="3.10.620.30">
    <property type="match status" value="1"/>
</dbReference>
<gene>
    <name evidence="3" type="ORF">FSP39_006781</name>
</gene>
<dbReference type="GO" id="GO:0005737">
    <property type="term" value="C:cytoplasm"/>
    <property type="evidence" value="ECO:0007669"/>
    <property type="project" value="TreeGrafter"/>
</dbReference>
<evidence type="ECO:0000256" key="1">
    <source>
        <dbReference type="SAM" id="MobiDB-lite"/>
    </source>
</evidence>
<sequence>MGCGSSTTIVNNPDIKKDLAAEPSDIKKVSSDRLSGNAAAREKNIGKDERRNKNSHERENNLHKTKGKEEKVEARKDDIGKTKDEKKKHTSENQNSNGNNFVFDFTRIDAHALKAPDEVCDSTRDLAEYLMKGSTDQLNRARSFYRWITENIRYDTESFFGTNKQPVDAESVLRLGTAVCAGYANLFEELCKHGGIKVKVISGYAKGYGYDPDSPISFKNQTNHAWNAINIDNKWRFVECTWGAGYLDNQRIFQKSFDEFYFLTDPKYFINDHFPFMDDDKESSKKWQLLEQPFTIEEYSAIAKLSNHAMKWGLKFSHNEGVIEVGKTFELEIEDTRGILIDSKMHLTHSDGQECDEYMFFRRVERRIYKVTIKLPTSGKFKLQVFGKVDSLKEKLDNLVTYLLKCKSVDSNVQRYPKHSGLWGVDSKAYNIGFKPSIASKVLFKALNGKLSLELPADSVPSSILQLTGTSSEDLKRFSLLETRNSGLQIHLRLPGQGFYKLEVMCQIDNSSLYYSVMSFLIENFPNTDEEATSFPETFRHTQEYQCELIQPTTGVLLADTPAQVRFKSPKMVRGFVKSGTNHADLRKDGEVWEAEVTAASTGGVLSVNGNITGENKGYTLYRFNIV</sequence>
<reference evidence="3" key="1">
    <citation type="submission" date="2019-08" db="EMBL/GenBank/DDBJ databases">
        <title>The improved chromosome-level genome for the pearl oyster Pinctada fucata martensii using PacBio sequencing and Hi-C.</title>
        <authorList>
            <person name="Zheng Z."/>
        </authorList>
    </citation>
    <scope>NUCLEOTIDE SEQUENCE</scope>
    <source>
        <strain evidence="3">ZZ-2019</strain>
        <tissue evidence="3">Adductor muscle</tissue>
    </source>
</reference>
<dbReference type="EMBL" id="VSWD01000010">
    <property type="protein sequence ID" value="KAK3089820.1"/>
    <property type="molecule type" value="Genomic_DNA"/>
</dbReference>
<dbReference type="Proteomes" id="UP001186944">
    <property type="component" value="Unassembled WGS sequence"/>
</dbReference>
<dbReference type="Pfam" id="PF01841">
    <property type="entry name" value="Transglut_core"/>
    <property type="match status" value="1"/>
</dbReference>
<evidence type="ECO:0000259" key="2">
    <source>
        <dbReference type="SMART" id="SM00460"/>
    </source>
</evidence>
<comment type="caution">
    <text evidence="3">The sequence shown here is derived from an EMBL/GenBank/DDBJ whole genome shotgun (WGS) entry which is preliminary data.</text>
</comment>
<feature type="compositionally biased region" description="Basic and acidic residues" evidence="1">
    <location>
        <begin position="14"/>
        <end position="31"/>
    </location>
</feature>
<evidence type="ECO:0000313" key="3">
    <source>
        <dbReference type="EMBL" id="KAK3089820.1"/>
    </source>
</evidence>
<feature type="compositionally biased region" description="Polar residues" evidence="1">
    <location>
        <begin position="1"/>
        <end position="11"/>
    </location>
</feature>
<dbReference type="Pfam" id="PF23265">
    <property type="entry name" value="Ig-like_KY"/>
    <property type="match status" value="2"/>
</dbReference>
<dbReference type="AlphaFoldDB" id="A0AA88XWR3"/>
<feature type="compositionally biased region" description="Basic and acidic residues" evidence="1">
    <location>
        <begin position="40"/>
        <end position="91"/>
    </location>
</feature>
<dbReference type="InterPro" id="IPR052557">
    <property type="entry name" value="CAP/Cytokinesis_protein"/>
</dbReference>
<name>A0AA88XWR3_PINIB</name>
<protein>
    <recommendedName>
        <fullName evidence="2">Transglutaminase-like domain-containing protein</fullName>
    </recommendedName>
</protein>
<dbReference type="InterPro" id="IPR002931">
    <property type="entry name" value="Transglutaminase-like"/>
</dbReference>
<dbReference type="SMART" id="SM00460">
    <property type="entry name" value="TGc"/>
    <property type="match status" value="1"/>
</dbReference>
<keyword evidence="4" id="KW-1185">Reference proteome</keyword>
<feature type="domain" description="Transglutaminase-like" evidence="2">
    <location>
        <begin position="172"/>
        <end position="242"/>
    </location>
</feature>
<evidence type="ECO:0000313" key="4">
    <source>
        <dbReference type="Proteomes" id="UP001186944"/>
    </source>
</evidence>
<organism evidence="3 4">
    <name type="scientific">Pinctada imbricata</name>
    <name type="common">Atlantic pearl-oyster</name>
    <name type="synonym">Pinctada martensii</name>
    <dbReference type="NCBI Taxonomy" id="66713"/>
    <lineage>
        <taxon>Eukaryota</taxon>
        <taxon>Metazoa</taxon>
        <taxon>Spiralia</taxon>
        <taxon>Lophotrochozoa</taxon>
        <taxon>Mollusca</taxon>
        <taxon>Bivalvia</taxon>
        <taxon>Autobranchia</taxon>
        <taxon>Pteriomorphia</taxon>
        <taxon>Pterioida</taxon>
        <taxon>Pterioidea</taxon>
        <taxon>Pteriidae</taxon>
        <taxon>Pinctada</taxon>
    </lineage>
</organism>
<dbReference type="SUPFAM" id="SSF54001">
    <property type="entry name" value="Cysteine proteinases"/>
    <property type="match status" value="1"/>
</dbReference>
<dbReference type="InterPro" id="IPR038765">
    <property type="entry name" value="Papain-like_cys_pep_sf"/>
</dbReference>
<feature type="region of interest" description="Disordered" evidence="1">
    <location>
        <begin position="1"/>
        <end position="100"/>
    </location>
</feature>